<dbReference type="Pfam" id="PF00635">
    <property type="entry name" value="Motile_Sperm"/>
    <property type="match status" value="1"/>
</dbReference>
<accession>A0A368GYS7</accession>
<reference evidence="3 4" key="1">
    <citation type="submission" date="2014-10" db="EMBL/GenBank/DDBJ databases">
        <title>Draft genome of the hookworm Ancylostoma caninum.</title>
        <authorList>
            <person name="Mitreva M."/>
        </authorList>
    </citation>
    <scope>NUCLEOTIDE SEQUENCE [LARGE SCALE GENOMIC DNA]</scope>
    <source>
        <strain evidence="3 4">Baltimore</strain>
    </source>
</reference>
<dbReference type="InterPro" id="IPR051774">
    <property type="entry name" value="Sperm-specific_class_P"/>
</dbReference>
<dbReference type="InterPro" id="IPR008962">
    <property type="entry name" value="PapD-like_sf"/>
</dbReference>
<comment type="caution">
    <text evidence="3">The sequence shown here is derived from an EMBL/GenBank/DDBJ whole genome shotgun (WGS) entry which is preliminary data.</text>
</comment>
<keyword evidence="1" id="KW-0963">Cytoplasm</keyword>
<dbReference type="EMBL" id="JOJR01000033">
    <property type="protein sequence ID" value="RCN49521.1"/>
    <property type="molecule type" value="Genomic_DNA"/>
</dbReference>
<proteinExistence type="predicted"/>
<sequence>MALVGSTHSVVFEADGGCVQFTLTNTGMTDLVYKIKSTNNKDYRFKNVYGFVNAGAKLNIEITRTVFVSLCSLTSSEVTSSFQKAAPRNDKFVVQYSPAPQGIKDPQAACKNMTPLGEISIGLHAVQ</sequence>
<feature type="domain" description="MSP" evidence="2">
    <location>
        <begin position="1"/>
        <end position="127"/>
    </location>
</feature>
<evidence type="ECO:0000313" key="4">
    <source>
        <dbReference type="Proteomes" id="UP000252519"/>
    </source>
</evidence>
<dbReference type="PANTHER" id="PTHR22947">
    <property type="entry name" value="MAJOR SPERM PROTEIN"/>
    <property type="match status" value="1"/>
</dbReference>
<dbReference type="Proteomes" id="UP000252519">
    <property type="component" value="Unassembled WGS sequence"/>
</dbReference>
<organism evidence="3 4">
    <name type="scientific">Ancylostoma caninum</name>
    <name type="common">Dog hookworm</name>
    <dbReference type="NCBI Taxonomy" id="29170"/>
    <lineage>
        <taxon>Eukaryota</taxon>
        <taxon>Metazoa</taxon>
        <taxon>Ecdysozoa</taxon>
        <taxon>Nematoda</taxon>
        <taxon>Chromadorea</taxon>
        <taxon>Rhabditida</taxon>
        <taxon>Rhabditina</taxon>
        <taxon>Rhabditomorpha</taxon>
        <taxon>Strongyloidea</taxon>
        <taxon>Ancylostomatidae</taxon>
        <taxon>Ancylostomatinae</taxon>
        <taxon>Ancylostoma</taxon>
    </lineage>
</organism>
<dbReference type="InterPro" id="IPR000535">
    <property type="entry name" value="MSP_dom"/>
</dbReference>
<evidence type="ECO:0000256" key="1">
    <source>
        <dbReference type="RuleBase" id="RU003425"/>
    </source>
</evidence>
<dbReference type="AlphaFoldDB" id="A0A368GYS7"/>
<evidence type="ECO:0000259" key="2">
    <source>
        <dbReference type="PROSITE" id="PS50202"/>
    </source>
</evidence>
<gene>
    <name evidence="3" type="ORF">ANCCAN_04462</name>
</gene>
<evidence type="ECO:0000313" key="3">
    <source>
        <dbReference type="EMBL" id="RCN49521.1"/>
    </source>
</evidence>
<protein>
    <recommendedName>
        <fullName evidence="1">Major sperm protein</fullName>
    </recommendedName>
</protein>
<comment type="function">
    <text evidence="1">Central component in molecular interactions underlying sperm crawling. Forms an extensive filament system that extends from sperm villipoda, along the leading edge of the pseudopod.</text>
</comment>
<dbReference type="InterPro" id="IPR013783">
    <property type="entry name" value="Ig-like_fold"/>
</dbReference>
<dbReference type="STRING" id="29170.A0A368GYS7"/>
<keyword evidence="4" id="KW-1185">Reference proteome</keyword>
<dbReference type="PROSITE" id="PS50202">
    <property type="entry name" value="MSP"/>
    <property type="match status" value="1"/>
</dbReference>
<dbReference type="Gene3D" id="2.60.40.10">
    <property type="entry name" value="Immunoglobulins"/>
    <property type="match status" value="1"/>
</dbReference>
<keyword evidence="1" id="KW-0206">Cytoskeleton</keyword>
<dbReference type="OrthoDB" id="5785746at2759"/>
<dbReference type="PANTHER" id="PTHR22947:SF7">
    <property type="entry name" value="MSP DOMAIN-CONTAINING PROTEIN-RELATED"/>
    <property type="match status" value="1"/>
</dbReference>
<name>A0A368GYS7_ANCCA</name>
<dbReference type="SUPFAM" id="SSF49354">
    <property type="entry name" value="PapD-like"/>
    <property type="match status" value="1"/>
</dbReference>